<comment type="caution">
    <text evidence="1">The sequence shown here is derived from an EMBL/GenBank/DDBJ whole genome shotgun (WGS) entry which is preliminary data.</text>
</comment>
<sequence length="175" mass="19847">MKNPLWNQLPVEVRAHVDALVYKDHRLHAIKVIRDSFEKPPDLYKCLDLVAERYADLGQRFSRSPTAPLDVDTLTVKIRTLPTPPAAIEAVWDGDSEGWFVVLLAVTLEPRAEHHLATAQHGTDIRVFNGEVPPWPEAEEAGVVGQRLAERFNVPFHFASPEMPDDTAPRWWDDL</sequence>
<reference evidence="1" key="1">
    <citation type="submission" date="2021-01" db="EMBL/GenBank/DDBJ databases">
        <title>Whole genome shotgun sequence of Planotetraspora thailandica NBRC 104271.</title>
        <authorList>
            <person name="Komaki H."/>
            <person name="Tamura T."/>
        </authorList>
    </citation>
    <scope>NUCLEOTIDE SEQUENCE</scope>
    <source>
        <strain evidence="1">NBRC 104271</strain>
    </source>
</reference>
<protein>
    <submittedName>
        <fullName evidence="1">Uncharacterized protein</fullName>
    </submittedName>
</protein>
<dbReference type="Proteomes" id="UP000605992">
    <property type="component" value="Unassembled WGS sequence"/>
</dbReference>
<evidence type="ECO:0000313" key="1">
    <source>
        <dbReference type="EMBL" id="GII58997.1"/>
    </source>
</evidence>
<proteinExistence type="predicted"/>
<evidence type="ECO:0000313" key="2">
    <source>
        <dbReference type="Proteomes" id="UP000605992"/>
    </source>
</evidence>
<dbReference type="AlphaFoldDB" id="A0A8J4DFJ2"/>
<keyword evidence="2" id="KW-1185">Reference proteome</keyword>
<name>A0A8J4DFJ2_9ACTN</name>
<dbReference type="EMBL" id="BOOR01000076">
    <property type="protein sequence ID" value="GII58997.1"/>
    <property type="molecule type" value="Genomic_DNA"/>
</dbReference>
<gene>
    <name evidence="1" type="ORF">Pth03_73860</name>
</gene>
<organism evidence="1 2">
    <name type="scientific">Planotetraspora thailandica</name>
    <dbReference type="NCBI Taxonomy" id="487172"/>
    <lineage>
        <taxon>Bacteria</taxon>
        <taxon>Bacillati</taxon>
        <taxon>Actinomycetota</taxon>
        <taxon>Actinomycetes</taxon>
        <taxon>Streptosporangiales</taxon>
        <taxon>Streptosporangiaceae</taxon>
        <taxon>Planotetraspora</taxon>
    </lineage>
</organism>
<accession>A0A8J4DFJ2</accession>
<dbReference type="RefSeq" id="WP_203949086.1">
    <property type="nucleotide sequence ID" value="NZ_BOOR01000076.1"/>
</dbReference>